<dbReference type="InterPro" id="IPR020904">
    <property type="entry name" value="Sc_DH/Rdtase_CS"/>
</dbReference>
<comment type="similarity">
    <text evidence="1 3">Belongs to the short-chain dehydrogenases/reductases (SDR) family.</text>
</comment>
<gene>
    <name evidence="4" type="ORF">FRX57_03575</name>
</gene>
<accession>A0A5C5SCW3</accession>
<sequence length="252" mass="27963">MRRILMTGASGDLAQAIINRLGQSDQIIAVGRSQERLAQLYGQKSNVTCYALDITDQQAVEIFLAQLLETYGNIDMLINNAGFGQFKSFEAFDEAEIKEMFEVNALASIRFCRLLGQHMAEQGQGHLVNIASMAGLIATSKSTIYSATKFALIGFSNALRLELADKGVYVTTVNPGPIVTKFFDQADPEGHYLQQVKAYALTPEQVADKIVKCLGKNKRELNLPWLLALAHKLYTLFPRLADYLAGRTFNYK</sequence>
<protein>
    <submittedName>
        <fullName evidence="4">SDR family oxidoreductase</fullName>
    </submittedName>
</protein>
<reference evidence="4 5" key="1">
    <citation type="submission" date="2019-08" db="EMBL/GenBank/DDBJ databases">
        <authorList>
            <person name="Lei W."/>
        </authorList>
    </citation>
    <scope>NUCLEOTIDE SEQUENCE [LARGE SCALE GENOMIC DNA]</scope>
    <source>
        <strain evidence="4 5">CCUG 66496</strain>
    </source>
</reference>
<evidence type="ECO:0000313" key="4">
    <source>
        <dbReference type="EMBL" id="TWS98020.1"/>
    </source>
</evidence>
<keyword evidence="5" id="KW-1185">Reference proteome</keyword>
<keyword evidence="2" id="KW-0560">Oxidoreductase</keyword>
<evidence type="ECO:0000256" key="3">
    <source>
        <dbReference type="RuleBase" id="RU000363"/>
    </source>
</evidence>
<dbReference type="RefSeq" id="WP_146566775.1">
    <property type="nucleotide sequence ID" value="NZ_VOHL01000002.1"/>
</dbReference>
<dbReference type="InterPro" id="IPR002347">
    <property type="entry name" value="SDR_fam"/>
</dbReference>
<dbReference type="EMBL" id="VOHL01000002">
    <property type="protein sequence ID" value="TWS98020.1"/>
    <property type="molecule type" value="Genomic_DNA"/>
</dbReference>
<dbReference type="GO" id="GO:0016020">
    <property type="term" value="C:membrane"/>
    <property type="evidence" value="ECO:0007669"/>
    <property type="project" value="TreeGrafter"/>
</dbReference>
<evidence type="ECO:0000256" key="1">
    <source>
        <dbReference type="ARBA" id="ARBA00006484"/>
    </source>
</evidence>
<dbReference type="PANTHER" id="PTHR44196:SF1">
    <property type="entry name" value="DEHYDROGENASE_REDUCTASE SDR FAMILY MEMBER 7B"/>
    <property type="match status" value="1"/>
</dbReference>
<dbReference type="PANTHER" id="PTHR44196">
    <property type="entry name" value="DEHYDROGENASE/REDUCTASE SDR FAMILY MEMBER 7B"/>
    <property type="match status" value="1"/>
</dbReference>
<dbReference type="PRINTS" id="PR00080">
    <property type="entry name" value="SDRFAMILY"/>
</dbReference>
<organism evidence="4 5">
    <name type="scientific">Streptococcus cuniculipharyngis</name>
    <dbReference type="NCBI Taxonomy" id="1562651"/>
    <lineage>
        <taxon>Bacteria</taxon>
        <taxon>Bacillati</taxon>
        <taxon>Bacillota</taxon>
        <taxon>Bacilli</taxon>
        <taxon>Lactobacillales</taxon>
        <taxon>Streptococcaceae</taxon>
        <taxon>Streptococcus</taxon>
    </lineage>
</organism>
<dbReference type="Proteomes" id="UP000317430">
    <property type="component" value="Unassembled WGS sequence"/>
</dbReference>
<dbReference type="InterPro" id="IPR036291">
    <property type="entry name" value="NAD(P)-bd_dom_sf"/>
</dbReference>
<evidence type="ECO:0000256" key="2">
    <source>
        <dbReference type="ARBA" id="ARBA00023002"/>
    </source>
</evidence>
<dbReference type="PROSITE" id="PS00061">
    <property type="entry name" value="ADH_SHORT"/>
    <property type="match status" value="1"/>
</dbReference>
<dbReference type="GO" id="GO:0016491">
    <property type="term" value="F:oxidoreductase activity"/>
    <property type="evidence" value="ECO:0007669"/>
    <property type="project" value="UniProtKB-KW"/>
</dbReference>
<dbReference type="PRINTS" id="PR00081">
    <property type="entry name" value="GDHRDH"/>
</dbReference>
<dbReference type="AlphaFoldDB" id="A0A5C5SCW3"/>
<evidence type="ECO:0000313" key="5">
    <source>
        <dbReference type="Proteomes" id="UP000317430"/>
    </source>
</evidence>
<dbReference type="Gene3D" id="3.40.50.720">
    <property type="entry name" value="NAD(P)-binding Rossmann-like Domain"/>
    <property type="match status" value="1"/>
</dbReference>
<proteinExistence type="inferred from homology"/>
<dbReference type="SUPFAM" id="SSF51735">
    <property type="entry name" value="NAD(P)-binding Rossmann-fold domains"/>
    <property type="match status" value="1"/>
</dbReference>
<dbReference type="OrthoDB" id="9793345at2"/>
<comment type="caution">
    <text evidence="4">The sequence shown here is derived from an EMBL/GenBank/DDBJ whole genome shotgun (WGS) entry which is preliminary data.</text>
</comment>
<name>A0A5C5SCW3_9STRE</name>
<dbReference type="Pfam" id="PF00106">
    <property type="entry name" value="adh_short"/>
    <property type="match status" value="1"/>
</dbReference>